<keyword evidence="4" id="KW-1185">Reference proteome</keyword>
<dbReference type="Pfam" id="PF06955">
    <property type="entry name" value="XET_C"/>
    <property type="match status" value="1"/>
</dbReference>
<feature type="region of interest" description="Disordered" evidence="1">
    <location>
        <begin position="55"/>
        <end position="130"/>
    </location>
</feature>
<evidence type="ECO:0000313" key="4">
    <source>
        <dbReference type="Proteomes" id="UP001140949"/>
    </source>
</evidence>
<sequence length="245" mass="25793">MYIFVQELGLLREQVPVREGDGGDEAGGGGLGGDGDGVLHVVGGAEAQRVRLRVPGEHERRAVPGPDQHLHRRGREQGAEDGPVVRPHRGLPLVLDPVEPEAGGVPRGRDAGAGVREPGEGGGRVPGGPADGGVQLAVERGRLGHAGGEGQDGLVARAVRDHVRGPAGGRVPGRGGGAAALESEVRRCSASESGEEGRYWWKDPVMQELSVHQSHQLMWVRAKHLVYDYCADSSRFPTKPAECGR</sequence>
<dbReference type="GO" id="GO:0048046">
    <property type="term" value="C:apoplast"/>
    <property type="evidence" value="ECO:0007669"/>
    <property type="project" value="InterPro"/>
</dbReference>
<dbReference type="GO" id="GO:0016762">
    <property type="term" value="F:xyloglucan:xyloglucosyl transferase activity"/>
    <property type="evidence" value="ECO:0007669"/>
    <property type="project" value="InterPro"/>
</dbReference>
<comment type="caution">
    <text evidence="3">The sequence shown here is derived from an EMBL/GenBank/DDBJ whole genome shotgun (WGS) entry which is preliminary data.</text>
</comment>
<dbReference type="InterPro" id="IPR013320">
    <property type="entry name" value="ConA-like_dom_sf"/>
</dbReference>
<gene>
    <name evidence="3" type="ORF">M6B38_243595</name>
</gene>
<feature type="domain" description="Xyloglucan endo-transglycosylase C-terminal" evidence="2">
    <location>
        <begin position="197"/>
        <end position="243"/>
    </location>
</feature>
<reference evidence="3" key="1">
    <citation type="journal article" date="2023" name="GigaByte">
        <title>Genome assembly of the bearded iris, Iris pallida Lam.</title>
        <authorList>
            <person name="Bruccoleri R.E."/>
            <person name="Oakeley E.J."/>
            <person name="Faust A.M.E."/>
            <person name="Altorfer M."/>
            <person name="Dessus-Babus S."/>
            <person name="Burckhardt D."/>
            <person name="Oertli M."/>
            <person name="Naumann U."/>
            <person name="Petersen F."/>
            <person name="Wong J."/>
        </authorList>
    </citation>
    <scope>NUCLEOTIDE SEQUENCE</scope>
    <source>
        <strain evidence="3">GSM-AAB239-AS_SAM_17_03QT</strain>
    </source>
</reference>
<evidence type="ECO:0000256" key="1">
    <source>
        <dbReference type="SAM" id="MobiDB-lite"/>
    </source>
</evidence>
<dbReference type="AlphaFoldDB" id="A0AAX6DK55"/>
<dbReference type="Gene3D" id="2.60.120.200">
    <property type="match status" value="1"/>
</dbReference>
<protein>
    <submittedName>
        <fullName evidence="3">Xyloglucan endotransglucosylase/hydrolase protein 9 isoform X2</fullName>
    </submittedName>
</protein>
<dbReference type="SUPFAM" id="SSF49899">
    <property type="entry name" value="Concanavalin A-like lectins/glucanases"/>
    <property type="match status" value="1"/>
</dbReference>
<accession>A0AAX6DK55</accession>
<reference evidence="3" key="2">
    <citation type="submission" date="2023-04" db="EMBL/GenBank/DDBJ databases">
        <authorList>
            <person name="Bruccoleri R.E."/>
            <person name="Oakeley E.J."/>
            <person name="Faust A.-M."/>
            <person name="Dessus-Babus S."/>
            <person name="Altorfer M."/>
            <person name="Burckhardt D."/>
            <person name="Oertli M."/>
            <person name="Naumann U."/>
            <person name="Petersen F."/>
            <person name="Wong J."/>
        </authorList>
    </citation>
    <scope>NUCLEOTIDE SEQUENCE</scope>
    <source>
        <strain evidence="3">GSM-AAB239-AS_SAM_17_03QT</strain>
        <tissue evidence="3">Leaf</tissue>
    </source>
</reference>
<proteinExistence type="predicted"/>
<dbReference type="GO" id="GO:0044042">
    <property type="term" value="P:glucan metabolic process"/>
    <property type="evidence" value="ECO:0007669"/>
    <property type="project" value="InterPro"/>
</dbReference>
<name>A0AAX6DK55_IRIPA</name>
<organism evidence="3 4">
    <name type="scientific">Iris pallida</name>
    <name type="common">Sweet iris</name>
    <dbReference type="NCBI Taxonomy" id="29817"/>
    <lineage>
        <taxon>Eukaryota</taxon>
        <taxon>Viridiplantae</taxon>
        <taxon>Streptophyta</taxon>
        <taxon>Embryophyta</taxon>
        <taxon>Tracheophyta</taxon>
        <taxon>Spermatophyta</taxon>
        <taxon>Magnoliopsida</taxon>
        <taxon>Liliopsida</taxon>
        <taxon>Asparagales</taxon>
        <taxon>Iridaceae</taxon>
        <taxon>Iridoideae</taxon>
        <taxon>Irideae</taxon>
        <taxon>Iris</taxon>
    </lineage>
</organism>
<dbReference type="EMBL" id="JANAVB010044079">
    <property type="protein sequence ID" value="KAJ6792136.1"/>
    <property type="molecule type" value="Genomic_DNA"/>
</dbReference>
<evidence type="ECO:0000259" key="2">
    <source>
        <dbReference type="Pfam" id="PF06955"/>
    </source>
</evidence>
<dbReference type="Proteomes" id="UP001140949">
    <property type="component" value="Unassembled WGS sequence"/>
</dbReference>
<dbReference type="InterPro" id="IPR010713">
    <property type="entry name" value="XET_C"/>
</dbReference>
<feature type="compositionally biased region" description="Gly residues" evidence="1">
    <location>
        <begin position="120"/>
        <end position="130"/>
    </location>
</feature>
<evidence type="ECO:0000313" key="3">
    <source>
        <dbReference type="EMBL" id="KAJ6792136.1"/>
    </source>
</evidence>